<comment type="similarity">
    <text evidence="1">In the C-terminal section; belongs to the class-I pyridoxal-phosphate-dependent aminotransferase family.</text>
</comment>
<dbReference type="PANTHER" id="PTHR46577">
    <property type="entry name" value="HTH-TYPE TRANSCRIPTIONAL REGULATORY PROTEIN GABR"/>
    <property type="match status" value="1"/>
</dbReference>
<dbReference type="SUPFAM" id="SSF53383">
    <property type="entry name" value="PLP-dependent transferases"/>
    <property type="match status" value="1"/>
</dbReference>
<keyword evidence="8" id="KW-1185">Reference proteome</keyword>
<keyword evidence="4" id="KW-0238">DNA-binding</keyword>
<evidence type="ECO:0000256" key="2">
    <source>
        <dbReference type="ARBA" id="ARBA00022898"/>
    </source>
</evidence>
<sequence>MWRPDLPSGSAPLYERLADVMECDVLSGRLIAGTRLPPQRDLAYALGISVGSVTKAYAEAERRGLLHARVGRGSYVRGIAAATRDGPTFESEASESAGNDVIDLRCNTPPPVPLAEALNKAVSELALRNALEPAVQYVPSTGLAVVRMAGAQWISSRYGFDCTADDLIQCNGGQHAITLVFSSFCRPGDTILCGSSTFYGARVAAEHLGMTLRGVTMDSQGLLPEALARAAAETRSRLLFTVPTLHNPTTRTMSRTRRMEIAEVARQYDLTIFENDAYYAYADPDGRPPQIATFAPERTLYLVSLSKGVCPGFRLAFLALPRGMARDRILRGIRALGYCPPTLGALVFARWVEDGMADAIADSIQAEAGIRLEMARAALGVLMSSPGAARTPHVWLPMSALEAERVAARALRGGVEITPPDVSIVSDDADTGLRLCLGAARDRETLLRALAVVTDACTRHQLCSGEGIM</sequence>
<dbReference type="InterPro" id="IPR036388">
    <property type="entry name" value="WH-like_DNA-bd_sf"/>
</dbReference>
<dbReference type="InterPro" id="IPR015424">
    <property type="entry name" value="PyrdxlP-dep_Trfase"/>
</dbReference>
<keyword evidence="2" id="KW-0663">Pyridoxal phosphate</keyword>
<dbReference type="PANTHER" id="PTHR46577:SF1">
    <property type="entry name" value="HTH-TYPE TRANSCRIPTIONAL REGULATORY PROTEIN GABR"/>
    <property type="match status" value="1"/>
</dbReference>
<dbReference type="CDD" id="cd00609">
    <property type="entry name" value="AAT_like"/>
    <property type="match status" value="1"/>
</dbReference>
<dbReference type="AlphaFoldDB" id="A0A7W4K8X8"/>
<dbReference type="GO" id="GO:0030170">
    <property type="term" value="F:pyridoxal phosphate binding"/>
    <property type="evidence" value="ECO:0007669"/>
    <property type="project" value="InterPro"/>
</dbReference>
<evidence type="ECO:0000313" key="7">
    <source>
        <dbReference type="EMBL" id="MBB2202531.1"/>
    </source>
</evidence>
<dbReference type="InterPro" id="IPR004839">
    <property type="entry name" value="Aminotransferase_I/II_large"/>
</dbReference>
<evidence type="ECO:0000313" key="8">
    <source>
        <dbReference type="Proteomes" id="UP000578030"/>
    </source>
</evidence>
<evidence type="ECO:0000256" key="4">
    <source>
        <dbReference type="ARBA" id="ARBA00023125"/>
    </source>
</evidence>
<dbReference type="GO" id="GO:0003677">
    <property type="term" value="F:DNA binding"/>
    <property type="evidence" value="ECO:0007669"/>
    <property type="project" value="UniProtKB-KW"/>
</dbReference>
<protein>
    <submittedName>
        <fullName evidence="7">PLP-dependent aminotransferase family protein</fullName>
    </submittedName>
</protein>
<keyword evidence="3" id="KW-0805">Transcription regulation</keyword>
<dbReference type="Gene3D" id="3.90.1150.10">
    <property type="entry name" value="Aspartate Aminotransferase, domain 1"/>
    <property type="match status" value="1"/>
</dbReference>
<dbReference type="EMBL" id="JABEQM010000011">
    <property type="protein sequence ID" value="MBB2202531.1"/>
    <property type="molecule type" value="Genomic_DNA"/>
</dbReference>
<dbReference type="SMART" id="SM00345">
    <property type="entry name" value="HTH_GNTR"/>
    <property type="match status" value="1"/>
</dbReference>
<proteinExistence type="inferred from homology"/>
<keyword evidence="7" id="KW-0032">Aminotransferase</keyword>
<dbReference type="Gene3D" id="1.10.10.10">
    <property type="entry name" value="Winged helix-like DNA-binding domain superfamily/Winged helix DNA-binding domain"/>
    <property type="match status" value="1"/>
</dbReference>
<dbReference type="GO" id="GO:0008483">
    <property type="term" value="F:transaminase activity"/>
    <property type="evidence" value="ECO:0007669"/>
    <property type="project" value="UniProtKB-KW"/>
</dbReference>
<dbReference type="Gene3D" id="3.40.640.10">
    <property type="entry name" value="Type I PLP-dependent aspartate aminotransferase-like (Major domain)"/>
    <property type="match status" value="1"/>
</dbReference>
<dbReference type="CDD" id="cd07377">
    <property type="entry name" value="WHTH_GntR"/>
    <property type="match status" value="1"/>
</dbReference>
<accession>A0A7W4K8X8</accession>
<dbReference type="InterPro" id="IPR051446">
    <property type="entry name" value="HTH_trans_reg/aminotransferase"/>
</dbReference>
<dbReference type="Pfam" id="PF00155">
    <property type="entry name" value="Aminotran_1_2"/>
    <property type="match status" value="1"/>
</dbReference>
<feature type="domain" description="HTH gntR-type" evidence="6">
    <location>
        <begin position="11"/>
        <end position="79"/>
    </location>
</feature>
<evidence type="ECO:0000259" key="6">
    <source>
        <dbReference type="PROSITE" id="PS50949"/>
    </source>
</evidence>
<dbReference type="InterPro" id="IPR015422">
    <property type="entry name" value="PyrdxlP-dep_Trfase_small"/>
</dbReference>
<dbReference type="InterPro" id="IPR036390">
    <property type="entry name" value="WH_DNA-bd_sf"/>
</dbReference>
<dbReference type="PROSITE" id="PS50949">
    <property type="entry name" value="HTH_GNTR"/>
    <property type="match status" value="1"/>
</dbReference>
<dbReference type="Pfam" id="PF00392">
    <property type="entry name" value="GntR"/>
    <property type="match status" value="1"/>
</dbReference>
<dbReference type="SUPFAM" id="SSF46785">
    <property type="entry name" value="Winged helix' DNA-binding domain"/>
    <property type="match status" value="1"/>
</dbReference>
<comment type="caution">
    <text evidence="7">The sequence shown here is derived from an EMBL/GenBank/DDBJ whole genome shotgun (WGS) entry which is preliminary data.</text>
</comment>
<gene>
    <name evidence="7" type="ORF">HLH28_13275</name>
</gene>
<keyword evidence="5" id="KW-0804">Transcription</keyword>
<dbReference type="GO" id="GO:0003700">
    <property type="term" value="F:DNA-binding transcription factor activity"/>
    <property type="evidence" value="ECO:0007669"/>
    <property type="project" value="InterPro"/>
</dbReference>
<dbReference type="InterPro" id="IPR015421">
    <property type="entry name" value="PyrdxlP-dep_Trfase_major"/>
</dbReference>
<organism evidence="7 8">
    <name type="scientific">Gluconacetobacter tumulisoli</name>
    <dbReference type="NCBI Taxonomy" id="1286189"/>
    <lineage>
        <taxon>Bacteria</taxon>
        <taxon>Pseudomonadati</taxon>
        <taxon>Pseudomonadota</taxon>
        <taxon>Alphaproteobacteria</taxon>
        <taxon>Acetobacterales</taxon>
        <taxon>Acetobacteraceae</taxon>
        <taxon>Gluconacetobacter</taxon>
    </lineage>
</organism>
<evidence type="ECO:0000256" key="3">
    <source>
        <dbReference type="ARBA" id="ARBA00023015"/>
    </source>
</evidence>
<keyword evidence="7" id="KW-0808">Transferase</keyword>
<dbReference type="RefSeq" id="WP_182959973.1">
    <property type="nucleotide sequence ID" value="NZ_JABEQM010000011.1"/>
</dbReference>
<dbReference type="InterPro" id="IPR000524">
    <property type="entry name" value="Tscrpt_reg_HTH_GntR"/>
</dbReference>
<dbReference type="Proteomes" id="UP000578030">
    <property type="component" value="Unassembled WGS sequence"/>
</dbReference>
<evidence type="ECO:0000256" key="5">
    <source>
        <dbReference type="ARBA" id="ARBA00023163"/>
    </source>
</evidence>
<evidence type="ECO:0000256" key="1">
    <source>
        <dbReference type="ARBA" id="ARBA00005384"/>
    </source>
</evidence>
<reference evidence="7 8" key="1">
    <citation type="submission" date="2020-04" db="EMBL/GenBank/DDBJ databases">
        <title>Description of novel Gluconacetobacter.</title>
        <authorList>
            <person name="Sombolestani A."/>
        </authorList>
    </citation>
    <scope>NUCLEOTIDE SEQUENCE [LARGE SCALE GENOMIC DNA]</scope>
    <source>
        <strain evidence="7 8">LMG 27802</strain>
    </source>
</reference>
<name>A0A7W4K8X8_9PROT</name>